<evidence type="ECO:0000313" key="2">
    <source>
        <dbReference type="EMBL" id="KHG16337.1"/>
    </source>
</evidence>
<keyword evidence="1" id="KW-1133">Transmembrane helix</keyword>
<keyword evidence="1" id="KW-0472">Membrane</keyword>
<accession>A0A0B0NUP8</accession>
<dbReference type="Proteomes" id="UP000032142">
    <property type="component" value="Unassembled WGS sequence"/>
</dbReference>
<keyword evidence="1" id="KW-0812">Transmembrane</keyword>
<organism evidence="2 3">
    <name type="scientific">Gossypium arboreum</name>
    <name type="common">Tree cotton</name>
    <name type="synonym">Gossypium nanking</name>
    <dbReference type="NCBI Taxonomy" id="29729"/>
    <lineage>
        <taxon>Eukaryota</taxon>
        <taxon>Viridiplantae</taxon>
        <taxon>Streptophyta</taxon>
        <taxon>Embryophyta</taxon>
        <taxon>Tracheophyta</taxon>
        <taxon>Spermatophyta</taxon>
        <taxon>Magnoliopsida</taxon>
        <taxon>eudicotyledons</taxon>
        <taxon>Gunneridae</taxon>
        <taxon>Pentapetalae</taxon>
        <taxon>rosids</taxon>
        <taxon>malvids</taxon>
        <taxon>Malvales</taxon>
        <taxon>Malvaceae</taxon>
        <taxon>Malvoideae</taxon>
        <taxon>Gossypium</taxon>
    </lineage>
</organism>
<keyword evidence="3" id="KW-1185">Reference proteome</keyword>
<sequence length="41" mass="4755">MQCYIQFMTCYLMISVHITSSVYMILSSCSIYINEIVSSHN</sequence>
<gene>
    <name evidence="2" type="ORF">F383_21088</name>
</gene>
<name>A0A0B0NUP8_GOSAR</name>
<evidence type="ECO:0000313" key="3">
    <source>
        <dbReference type="Proteomes" id="UP000032142"/>
    </source>
</evidence>
<protein>
    <submittedName>
        <fullName evidence="2">Uncharacterized protein</fullName>
    </submittedName>
</protein>
<evidence type="ECO:0000256" key="1">
    <source>
        <dbReference type="SAM" id="Phobius"/>
    </source>
</evidence>
<reference evidence="3" key="1">
    <citation type="submission" date="2014-09" db="EMBL/GenBank/DDBJ databases">
        <authorList>
            <person name="Mudge J."/>
            <person name="Ramaraj T."/>
            <person name="Lindquist I.E."/>
            <person name="Bharti A.K."/>
            <person name="Sundararajan A."/>
            <person name="Cameron C.T."/>
            <person name="Woodward J.E."/>
            <person name="May G.D."/>
            <person name="Brubaker C."/>
            <person name="Broadhvest J."/>
            <person name="Wilkins T.A."/>
        </authorList>
    </citation>
    <scope>NUCLEOTIDE SEQUENCE</scope>
    <source>
        <strain evidence="3">cv. AKA8401</strain>
    </source>
</reference>
<dbReference type="AlphaFoldDB" id="A0A0B0NUP8"/>
<feature type="transmembrane region" description="Helical" evidence="1">
    <location>
        <begin position="12"/>
        <end position="33"/>
    </location>
</feature>
<dbReference type="EMBL" id="KN405947">
    <property type="protein sequence ID" value="KHG16337.1"/>
    <property type="molecule type" value="Genomic_DNA"/>
</dbReference>
<proteinExistence type="predicted"/>